<dbReference type="Pfam" id="PF00175">
    <property type="entry name" value="NAD_binding_1"/>
    <property type="match status" value="1"/>
</dbReference>
<dbReference type="InterPro" id="IPR017938">
    <property type="entry name" value="Riboflavin_synthase-like_b-brl"/>
</dbReference>
<evidence type="ECO:0000256" key="1">
    <source>
        <dbReference type="ARBA" id="ARBA00034078"/>
    </source>
</evidence>
<dbReference type="OrthoDB" id="9792185at2"/>
<dbReference type="PANTHER" id="PTHR47354">
    <property type="entry name" value="NADH OXIDOREDUCTASE HCR"/>
    <property type="match status" value="1"/>
</dbReference>
<dbReference type="InterPro" id="IPR039261">
    <property type="entry name" value="FNR_nucleotide-bd"/>
</dbReference>
<dbReference type="PANTHER" id="PTHR47354:SF5">
    <property type="entry name" value="PROTEIN RFBI"/>
    <property type="match status" value="1"/>
</dbReference>
<evidence type="ECO:0000313" key="4">
    <source>
        <dbReference type="Proteomes" id="UP000030004"/>
    </source>
</evidence>
<feature type="domain" description="FAD-binding FR-type" evidence="2">
    <location>
        <begin position="1"/>
        <end position="101"/>
    </location>
</feature>
<dbReference type="Pfam" id="PF00970">
    <property type="entry name" value="FAD_binding_6"/>
    <property type="match status" value="1"/>
</dbReference>
<comment type="cofactor">
    <cofactor evidence="1">
        <name>[2Fe-2S] cluster</name>
        <dbReference type="ChEBI" id="CHEBI:190135"/>
    </cofactor>
</comment>
<evidence type="ECO:0000259" key="2">
    <source>
        <dbReference type="PROSITE" id="PS51384"/>
    </source>
</evidence>
<dbReference type="Proteomes" id="UP000030004">
    <property type="component" value="Unassembled WGS sequence"/>
</dbReference>
<dbReference type="Gene3D" id="2.40.30.10">
    <property type="entry name" value="Translation factors"/>
    <property type="match status" value="1"/>
</dbReference>
<sequence length="226" mass="24929">MTHTLTLQSIEAVTPDTHHLRFDRPDGFDFTPGQAVDLALDRDGWREEKRPFTFVSLPDEAGLEFVIKSYSDHDGVTEQIGKMSPGDKVLVDEPWGAISDEGPGYFIAGGAGVTPFIAVMRERLKRTGTLTDCTLIFSNETEKDIILREEFEKMHGLRTVFVVTDEDNPAGGVEAGRIDKAFLETHVTPEAGTCYICGPEPMIDDVAKALKEIGVAEDRIVTEDLD</sequence>
<dbReference type="InterPro" id="IPR050415">
    <property type="entry name" value="MRET"/>
</dbReference>
<gene>
    <name evidence="3" type="ORF">ATO9_01840</name>
</gene>
<dbReference type="Gene3D" id="3.40.50.80">
    <property type="entry name" value="Nucleotide-binding domain of ferredoxin-NADP reductase (FNR) module"/>
    <property type="match status" value="1"/>
</dbReference>
<dbReference type="InterPro" id="IPR001709">
    <property type="entry name" value="Flavoprot_Pyr_Nucl_cyt_Rdtase"/>
</dbReference>
<dbReference type="RefSeq" id="WP_043744255.1">
    <property type="nucleotide sequence ID" value="NZ_AQQX01000001.1"/>
</dbReference>
<accession>A0A0A0EIW7</accession>
<dbReference type="AlphaFoldDB" id="A0A0A0EIW7"/>
<dbReference type="GO" id="GO:0016491">
    <property type="term" value="F:oxidoreductase activity"/>
    <property type="evidence" value="ECO:0007669"/>
    <property type="project" value="InterPro"/>
</dbReference>
<dbReference type="InterPro" id="IPR017927">
    <property type="entry name" value="FAD-bd_FR_type"/>
</dbReference>
<dbReference type="PRINTS" id="PR00410">
    <property type="entry name" value="PHEHYDRXLASE"/>
</dbReference>
<dbReference type="PROSITE" id="PS51384">
    <property type="entry name" value="FAD_FR"/>
    <property type="match status" value="1"/>
</dbReference>
<dbReference type="InterPro" id="IPR008333">
    <property type="entry name" value="Cbr1-like_FAD-bd_dom"/>
</dbReference>
<comment type="caution">
    <text evidence="3">The sequence shown here is derived from an EMBL/GenBank/DDBJ whole genome shotgun (WGS) entry which is preliminary data.</text>
</comment>
<dbReference type="SUPFAM" id="SSF63380">
    <property type="entry name" value="Riboflavin synthase domain-like"/>
    <property type="match status" value="1"/>
</dbReference>
<reference evidence="3 4" key="1">
    <citation type="journal article" date="2015" name="Antonie Van Leeuwenhoek">
        <title>Pseudooceanicola atlanticus gen. nov. sp. nov., isolated from surface seawater of the Atlantic Ocean and reclassification of Oceanicola batsensis, Oceanicola marinus, Oceanicola nitratireducens, Oceanicola nanhaiensis, Oceanicola antarcticus and Oceanicola flagellatus, as Pseudooceanicola batsensis comb. nov., Pseudooceanicola marinus comb. nov., Pseudooceanicola nitratireducens comb. nov., Pseudooceanicola nanhaiensis comb. nov., Pseudooceanicola antarcticus comb. nov., and Pseudooceanicola flagellatus comb. nov.</title>
        <authorList>
            <person name="Lai Q."/>
            <person name="Li G."/>
            <person name="Liu X."/>
            <person name="Du Y."/>
            <person name="Sun F."/>
            <person name="Shao Z."/>
        </authorList>
    </citation>
    <scope>NUCLEOTIDE SEQUENCE [LARGE SCALE GENOMIC DNA]</scope>
    <source>
        <strain evidence="3 4">22II-s11g</strain>
    </source>
</reference>
<name>A0A0A0EIW7_9RHOB</name>
<dbReference type="CDD" id="cd06196">
    <property type="entry name" value="FNR_like_1"/>
    <property type="match status" value="1"/>
</dbReference>
<protein>
    <submittedName>
        <fullName evidence="3">Flavodoxin reductase</fullName>
    </submittedName>
</protein>
<dbReference type="InterPro" id="IPR001433">
    <property type="entry name" value="OxRdtase_FAD/NAD-bd"/>
</dbReference>
<dbReference type="PRINTS" id="PR00371">
    <property type="entry name" value="FPNCR"/>
</dbReference>
<organism evidence="3 4">
    <name type="scientific">Pseudooceanicola atlanticus</name>
    <dbReference type="NCBI Taxonomy" id="1461694"/>
    <lineage>
        <taxon>Bacteria</taxon>
        <taxon>Pseudomonadati</taxon>
        <taxon>Pseudomonadota</taxon>
        <taxon>Alphaproteobacteria</taxon>
        <taxon>Rhodobacterales</taxon>
        <taxon>Paracoccaceae</taxon>
        <taxon>Pseudooceanicola</taxon>
    </lineage>
</organism>
<dbReference type="eggNOG" id="COG1018">
    <property type="taxonomic scope" value="Bacteria"/>
</dbReference>
<dbReference type="EMBL" id="AQQX01000001">
    <property type="protein sequence ID" value="KGM50265.1"/>
    <property type="molecule type" value="Genomic_DNA"/>
</dbReference>
<dbReference type="SUPFAM" id="SSF52343">
    <property type="entry name" value="Ferredoxin reductase-like, C-terminal NADP-linked domain"/>
    <property type="match status" value="1"/>
</dbReference>
<dbReference type="STRING" id="1461694.ATO9_01840"/>
<keyword evidence="4" id="KW-1185">Reference proteome</keyword>
<evidence type="ECO:0000313" key="3">
    <source>
        <dbReference type="EMBL" id="KGM50265.1"/>
    </source>
</evidence>
<proteinExistence type="predicted"/>